<name>A0A8S0RX94_OLEEU</name>
<evidence type="ECO:0000313" key="2">
    <source>
        <dbReference type="Proteomes" id="UP000594638"/>
    </source>
</evidence>
<dbReference type="Gramene" id="OE9A027606T1">
    <property type="protein sequence ID" value="OE9A027606C1"/>
    <property type="gene ID" value="OE9A027606"/>
</dbReference>
<evidence type="ECO:0000313" key="1">
    <source>
        <dbReference type="EMBL" id="CAA2984004.1"/>
    </source>
</evidence>
<protein>
    <submittedName>
        <fullName evidence="1">Uncharacterized protein</fullName>
    </submittedName>
</protein>
<sequence length="107" mass="11961">MANQANEEEGELTIHYLLASFPRRPRGGFTCHFCSMFARSSPLCFLLRNEGTCKRKKAPIEEASIGPLSLEHQINKVRVAQKYLKVKTTTSTAKMALPFLGSNGIKF</sequence>
<proteinExistence type="predicted"/>
<comment type="caution">
    <text evidence="1">The sequence shown here is derived from an EMBL/GenBank/DDBJ whole genome shotgun (WGS) entry which is preliminary data.</text>
</comment>
<gene>
    <name evidence="1" type="ORF">OLEA9_A027606</name>
</gene>
<dbReference type="EMBL" id="CACTIH010003749">
    <property type="protein sequence ID" value="CAA2984004.1"/>
    <property type="molecule type" value="Genomic_DNA"/>
</dbReference>
<dbReference type="AlphaFoldDB" id="A0A8S0RX94"/>
<dbReference type="Proteomes" id="UP000594638">
    <property type="component" value="Unassembled WGS sequence"/>
</dbReference>
<accession>A0A8S0RX94</accession>
<reference evidence="1 2" key="1">
    <citation type="submission" date="2019-12" db="EMBL/GenBank/DDBJ databases">
        <authorList>
            <person name="Alioto T."/>
            <person name="Alioto T."/>
            <person name="Gomez Garrido J."/>
        </authorList>
    </citation>
    <scope>NUCLEOTIDE SEQUENCE [LARGE SCALE GENOMIC DNA]</scope>
</reference>
<keyword evidence="2" id="KW-1185">Reference proteome</keyword>
<organism evidence="1 2">
    <name type="scientific">Olea europaea subsp. europaea</name>
    <dbReference type="NCBI Taxonomy" id="158383"/>
    <lineage>
        <taxon>Eukaryota</taxon>
        <taxon>Viridiplantae</taxon>
        <taxon>Streptophyta</taxon>
        <taxon>Embryophyta</taxon>
        <taxon>Tracheophyta</taxon>
        <taxon>Spermatophyta</taxon>
        <taxon>Magnoliopsida</taxon>
        <taxon>eudicotyledons</taxon>
        <taxon>Gunneridae</taxon>
        <taxon>Pentapetalae</taxon>
        <taxon>asterids</taxon>
        <taxon>lamiids</taxon>
        <taxon>Lamiales</taxon>
        <taxon>Oleaceae</taxon>
        <taxon>Oleeae</taxon>
        <taxon>Olea</taxon>
    </lineage>
</organism>